<protein>
    <submittedName>
        <fullName evidence="2">Uncharacterized protein</fullName>
    </submittedName>
</protein>
<feature type="compositionally biased region" description="Low complexity" evidence="1">
    <location>
        <begin position="48"/>
        <end position="62"/>
    </location>
</feature>
<organism evidence="2">
    <name type="scientific">Tanacetum cinerariifolium</name>
    <name type="common">Dalmatian daisy</name>
    <name type="synonym">Chrysanthemum cinerariifolium</name>
    <dbReference type="NCBI Taxonomy" id="118510"/>
    <lineage>
        <taxon>Eukaryota</taxon>
        <taxon>Viridiplantae</taxon>
        <taxon>Streptophyta</taxon>
        <taxon>Embryophyta</taxon>
        <taxon>Tracheophyta</taxon>
        <taxon>Spermatophyta</taxon>
        <taxon>Magnoliopsida</taxon>
        <taxon>eudicotyledons</taxon>
        <taxon>Gunneridae</taxon>
        <taxon>Pentapetalae</taxon>
        <taxon>asterids</taxon>
        <taxon>campanulids</taxon>
        <taxon>Asterales</taxon>
        <taxon>Asteraceae</taxon>
        <taxon>Asteroideae</taxon>
        <taxon>Anthemideae</taxon>
        <taxon>Anthemidinae</taxon>
        <taxon>Tanacetum</taxon>
    </lineage>
</organism>
<feature type="region of interest" description="Disordered" evidence="1">
    <location>
        <begin position="1"/>
        <end position="70"/>
    </location>
</feature>
<gene>
    <name evidence="2" type="ORF">Tci_853451</name>
</gene>
<dbReference type="AlphaFoldDB" id="A0A699RFW3"/>
<evidence type="ECO:0000256" key="1">
    <source>
        <dbReference type="SAM" id="MobiDB-lite"/>
    </source>
</evidence>
<comment type="caution">
    <text evidence="2">The sequence shown here is derived from an EMBL/GenBank/DDBJ whole genome shotgun (WGS) entry which is preliminary data.</text>
</comment>
<name>A0A699RFW3_TANCI</name>
<evidence type="ECO:0000313" key="2">
    <source>
        <dbReference type="EMBL" id="GFC81481.1"/>
    </source>
</evidence>
<reference evidence="2" key="1">
    <citation type="journal article" date="2019" name="Sci. Rep.">
        <title>Draft genome of Tanacetum cinerariifolium, the natural source of mosquito coil.</title>
        <authorList>
            <person name="Yamashiro T."/>
            <person name="Shiraishi A."/>
            <person name="Satake H."/>
            <person name="Nakayama K."/>
        </authorList>
    </citation>
    <scope>NUCLEOTIDE SEQUENCE</scope>
</reference>
<sequence>MHGDETESLSGFEKETDDHHHQSKHKEEFSKADEEAANSVLDKSHDMANSNNANKPASADKPPQSDPFGHHLVEFSSLIATLHNLESSVSQKIADKIEES</sequence>
<feature type="non-terminal residue" evidence="2">
    <location>
        <position position="100"/>
    </location>
</feature>
<dbReference type="EMBL" id="BKCJ011080004">
    <property type="protein sequence ID" value="GFC81481.1"/>
    <property type="molecule type" value="Genomic_DNA"/>
</dbReference>
<accession>A0A699RFW3</accession>
<feature type="compositionally biased region" description="Basic and acidic residues" evidence="1">
    <location>
        <begin position="12"/>
        <end position="34"/>
    </location>
</feature>
<proteinExistence type="predicted"/>